<comment type="caution">
    <text evidence="2">The sequence shown here is derived from an EMBL/GenBank/DDBJ whole genome shotgun (WGS) entry which is preliminary data.</text>
</comment>
<evidence type="ECO:0000256" key="1">
    <source>
        <dbReference type="SAM" id="MobiDB-lite"/>
    </source>
</evidence>
<protein>
    <submittedName>
        <fullName evidence="2">Uncharacterized protein</fullName>
    </submittedName>
</protein>
<dbReference type="Proteomes" id="UP000828390">
    <property type="component" value="Unassembled WGS sequence"/>
</dbReference>
<evidence type="ECO:0000313" key="3">
    <source>
        <dbReference type="Proteomes" id="UP000828390"/>
    </source>
</evidence>
<name>A0A9D4CXH2_DREPO</name>
<evidence type="ECO:0000313" key="2">
    <source>
        <dbReference type="EMBL" id="KAH3734414.1"/>
    </source>
</evidence>
<proteinExistence type="predicted"/>
<reference evidence="2" key="2">
    <citation type="submission" date="2020-11" db="EMBL/GenBank/DDBJ databases">
        <authorList>
            <person name="McCartney M.A."/>
            <person name="Auch B."/>
            <person name="Kono T."/>
            <person name="Mallez S."/>
            <person name="Becker A."/>
            <person name="Gohl D.M."/>
            <person name="Silverstein K.A.T."/>
            <person name="Koren S."/>
            <person name="Bechman K.B."/>
            <person name="Herman A."/>
            <person name="Abrahante J.E."/>
            <person name="Garbe J."/>
        </authorList>
    </citation>
    <scope>NUCLEOTIDE SEQUENCE</scope>
    <source>
        <strain evidence="2">Duluth1</strain>
        <tissue evidence="2">Whole animal</tissue>
    </source>
</reference>
<gene>
    <name evidence="2" type="ORF">DPMN_040854</name>
</gene>
<keyword evidence="3" id="KW-1185">Reference proteome</keyword>
<sequence length="61" mass="6561">MPPKKRKNSGGPPTLSQKKSKTVSHAATSTINTNDPAILALTENTRHRAARRPVLDTPGPF</sequence>
<reference evidence="2" key="1">
    <citation type="journal article" date="2019" name="bioRxiv">
        <title>The Genome of the Zebra Mussel, Dreissena polymorpha: A Resource for Invasive Species Research.</title>
        <authorList>
            <person name="McCartney M.A."/>
            <person name="Auch B."/>
            <person name="Kono T."/>
            <person name="Mallez S."/>
            <person name="Zhang Y."/>
            <person name="Obille A."/>
            <person name="Becker A."/>
            <person name="Abrahante J.E."/>
            <person name="Garbe J."/>
            <person name="Badalamenti J.P."/>
            <person name="Herman A."/>
            <person name="Mangelson H."/>
            <person name="Liachko I."/>
            <person name="Sullivan S."/>
            <person name="Sone E.D."/>
            <person name="Koren S."/>
            <person name="Silverstein K.A.T."/>
            <person name="Beckman K.B."/>
            <person name="Gohl D.M."/>
        </authorList>
    </citation>
    <scope>NUCLEOTIDE SEQUENCE</scope>
    <source>
        <strain evidence="2">Duluth1</strain>
        <tissue evidence="2">Whole animal</tissue>
    </source>
</reference>
<accession>A0A9D4CXH2</accession>
<feature type="region of interest" description="Disordered" evidence="1">
    <location>
        <begin position="1"/>
        <end position="37"/>
    </location>
</feature>
<dbReference type="EMBL" id="JAIWYP010000011">
    <property type="protein sequence ID" value="KAH3734414.1"/>
    <property type="molecule type" value="Genomic_DNA"/>
</dbReference>
<organism evidence="2 3">
    <name type="scientific">Dreissena polymorpha</name>
    <name type="common">Zebra mussel</name>
    <name type="synonym">Mytilus polymorpha</name>
    <dbReference type="NCBI Taxonomy" id="45954"/>
    <lineage>
        <taxon>Eukaryota</taxon>
        <taxon>Metazoa</taxon>
        <taxon>Spiralia</taxon>
        <taxon>Lophotrochozoa</taxon>
        <taxon>Mollusca</taxon>
        <taxon>Bivalvia</taxon>
        <taxon>Autobranchia</taxon>
        <taxon>Heteroconchia</taxon>
        <taxon>Euheterodonta</taxon>
        <taxon>Imparidentia</taxon>
        <taxon>Neoheterodontei</taxon>
        <taxon>Myida</taxon>
        <taxon>Dreissenoidea</taxon>
        <taxon>Dreissenidae</taxon>
        <taxon>Dreissena</taxon>
    </lineage>
</organism>
<feature type="compositionally biased region" description="Polar residues" evidence="1">
    <location>
        <begin position="23"/>
        <end position="35"/>
    </location>
</feature>
<dbReference type="AlphaFoldDB" id="A0A9D4CXH2"/>